<dbReference type="KEGG" id="lcc:B488_09360"/>
<dbReference type="eggNOG" id="COG3951">
    <property type="taxonomic scope" value="Bacteria"/>
</dbReference>
<organism evidence="1 2">
    <name type="scientific">Liberibacter crescens (strain BT-1)</name>
    <dbReference type="NCBI Taxonomy" id="1215343"/>
    <lineage>
        <taxon>Bacteria</taxon>
        <taxon>Pseudomonadati</taxon>
        <taxon>Pseudomonadota</taxon>
        <taxon>Alphaproteobacteria</taxon>
        <taxon>Hyphomicrobiales</taxon>
        <taxon>Rhizobiaceae</taxon>
        <taxon>Liberibacter</taxon>
    </lineage>
</organism>
<evidence type="ECO:0008006" key="3">
    <source>
        <dbReference type="Google" id="ProtNLM"/>
    </source>
</evidence>
<dbReference type="RefSeq" id="WP_015273353.1">
    <property type="nucleotide sequence ID" value="NC_019907.1"/>
</dbReference>
<evidence type="ECO:0000313" key="2">
    <source>
        <dbReference type="Proteomes" id="UP000010799"/>
    </source>
</evidence>
<dbReference type="AlphaFoldDB" id="L0EW93"/>
<evidence type="ECO:0000313" key="1">
    <source>
        <dbReference type="EMBL" id="AGA64928.1"/>
    </source>
</evidence>
<keyword evidence="2" id="KW-1185">Reference proteome</keyword>
<dbReference type="EMBL" id="CP003789">
    <property type="protein sequence ID" value="AGA64928.1"/>
    <property type="molecule type" value="Genomic_DNA"/>
</dbReference>
<reference evidence="1 2" key="1">
    <citation type="journal article" date="2012" name="Stand. Genomic Sci.">
        <title>Complete genome sequence of Liberibacter crescens BT-1.</title>
        <authorList>
            <person name="Leonard M.T."/>
            <person name="Fagen J.R."/>
            <person name="Davis-Richardson A.G."/>
            <person name="Davis M.J."/>
            <person name="Triplett E.W."/>
        </authorList>
    </citation>
    <scope>NUCLEOTIDE SEQUENCE [LARGE SCALE GENOMIC DNA]</scope>
    <source>
        <strain evidence="1 2">BT-1</strain>
    </source>
</reference>
<name>L0EW93_LIBCB</name>
<proteinExistence type="predicted"/>
<dbReference type="HOGENOM" id="CLU_2142831_0_0_5"/>
<gene>
    <name evidence="1" type="ordered locus">B488_09360</name>
</gene>
<sequence length="112" mass="12570">MKVLETRDLSFLTKGRHLDQSFPAIKFPKNQVEEIPEIYNKFESLVLQCFIKSILPQKMVEPFGKGFAGDFLKDLLSQHIGTAISLKGGVGLASQAYLDQKNKTTVIADREI</sequence>
<dbReference type="Proteomes" id="UP000010799">
    <property type="component" value="Chromosome"/>
</dbReference>
<dbReference type="STRING" id="1215343.B488_09360"/>
<protein>
    <recommendedName>
        <fullName evidence="3">Flagellar protein FlgJ N-terminal domain-containing protein</fullName>
    </recommendedName>
</protein>
<dbReference type="PATRIC" id="fig|1215343.11.peg.963"/>
<accession>L0EW93</accession>